<name>A0A1T1AWQ4_RHOFE</name>
<gene>
    <name evidence="1" type="ORF">RF819_18480</name>
</gene>
<proteinExistence type="predicted"/>
<dbReference type="Proteomes" id="UP000190750">
    <property type="component" value="Unassembled WGS sequence"/>
</dbReference>
<evidence type="ECO:0000313" key="1">
    <source>
        <dbReference type="EMBL" id="OOV08423.1"/>
    </source>
</evidence>
<protein>
    <recommendedName>
        <fullName evidence="3">DUF2789 domain-containing protein</fullName>
    </recommendedName>
</protein>
<comment type="caution">
    <text evidence="1">The sequence shown here is derived from an EMBL/GenBank/DDBJ whole genome shotgun (WGS) entry which is preliminary data.</text>
</comment>
<dbReference type="InterPro" id="IPR038086">
    <property type="entry name" value="DUF2789_sf"/>
</dbReference>
<keyword evidence="2" id="KW-1185">Reference proteome</keyword>
<dbReference type="OrthoDB" id="5828847at2"/>
<dbReference type="RefSeq" id="WP_078366308.1">
    <property type="nucleotide sequence ID" value="NZ_MTJN01000002.1"/>
</dbReference>
<evidence type="ECO:0008006" key="3">
    <source>
        <dbReference type="Google" id="ProtNLM"/>
    </source>
</evidence>
<reference evidence="1 2" key="1">
    <citation type="submission" date="2017-01" db="EMBL/GenBank/DDBJ databases">
        <title>Genome sequencing of Rhodoferax fermentans JCM 7819.</title>
        <authorList>
            <person name="Kim Y.J."/>
            <person name="Farh M.E.-A."/>
            <person name="Yang D.-C."/>
        </authorList>
    </citation>
    <scope>NUCLEOTIDE SEQUENCE [LARGE SCALE GENOMIC DNA]</scope>
    <source>
        <strain evidence="1 2">JCM 7819</strain>
    </source>
</reference>
<dbReference type="Pfam" id="PF10982">
    <property type="entry name" value="DUF2789"/>
    <property type="match status" value="1"/>
</dbReference>
<organism evidence="1 2">
    <name type="scientific">Rhodoferax fermentans</name>
    <dbReference type="NCBI Taxonomy" id="28066"/>
    <lineage>
        <taxon>Bacteria</taxon>
        <taxon>Pseudomonadati</taxon>
        <taxon>Pseudomonadota</taxon>
        <taxon>Betaproteobacteria</taxon>
        <taxon>Burkholderiales</taxon>
        <taxon>Comamonadaceae</taxon>
        <taxon>Rhodoferax</taxon>
    </lineage>
</organism>
<dbReference type="STRING" id="28066.RF819_18480"/>
<accession>A0A1T1AWQ4</accession>
<evidence type="ECO:0000313" key="2">
    <source>
        <dbReference type="Proteomes" id="UP000190750"/>
    </source>
</evidence>
<dbReference type="EMBL" id="MTJN01000002">
    <property type="protein sequence ID" value="OOV08423.1"/>
    <property type="molecule type" value="Genomic_DNA"/>
</dbReference>
<dbReference type="AlphaFoldDB" id="A0A1T1AWQ4"/>
<dbReference type="InterPro" id="IPR021250">
    <property type="entry name" value="DUF2789"/>
</dbReference>
<dbReference type="Gene3D" id="1.10.10.1130">
    <property type="entry name" value="Uncharacterised protein PF10982, DUF2789"/>
    <property type="match status" value="1"/>
</dbReference>
<sequence>MNTTQPHFAALFAQLGLPDDDQSIAEFLHKHRSMAQDMRLAEAPYWSASQAAFLREALSQDAEWALVVDQLSKALEAPEASRP</sequence>